<comment type="caution">
    <text evidence="1">The sequence shown here is derived from an EMBL/GenBank/DDBJ whole genome shotgun (WGS) entry which is preliminary data.</text>
</comment>
<evidence type="ECO:0000313" key="2">
    <source>
        <dbReference type="Proteomes" id="UP001209666"/>
    </source>
</evidence>
<keyword evidence="2" id="KW-1185">Reference proteome</keyword>
<evidence type="ECO:0000313" key="1">
    <source>
        <dbReference type="EMBL" id="MCU6717464.1"/>
    </source>
</evidence>
<proteinExistence type="predicted"/>
<protein>
    <submittedName>
        <fullName evidence="1">Uncharacterized protein</fullName>
    </submittedName>
</protein>
<dbReference type="Pfam" id="PF20293">
    <property type="entry name" value="MC6"/>
    <property type="match status" value="1"/>
</dbReference>
<dbReference type="RefSeq" id="WP_262623926.1">
    <property type="nucleotide sequence ID" value="NZ_JAOQKI010000012.1"/>
</dbReference>
<dbReference type="EMBL" id="JAOQKI010000012">
    <property type="protein sequence ID" value="MCU6717464.1"/>
    <property type="molecule type" value="Genomic_DNA"/>
</dbReference>
<reference evidence="1 2" key="1">
    <citation type="journal article" date="2021" name="ISME Commun">
        <title>Automated analysis of genomic sequences facilitates high-throughput and comprehensive description of bacteria.</title>
        <authorList>
            <person name="Hitch T.C.A."/>
        </authorList>
    </citation>
    <scope>NUCLEOTIDE SEQUENCE [LARGE SCALE GENOMIC DNA]</scope>
    <source>
        <strain evidence="1 2">Sanger_19</strain>
    </source>
</reference>
<dbReference type="Proteomes" id="UP001209666">
    <property type="component" value="Unassembled WGS sequence"/>
</dbReference>
<dbReference type="InterPro" id="IPR046897">
    <property type="entry name" value="ABC-3C_MC6"/>
</dbReference>
<accession>A0ABT2SEI0</accession>
<gene>
    <name evidence="1" type="ORF">OCV43_09265</name>
</gene>
<sequence>MLLPENMQPEVSIYYNGAMVLKELQNSTSNSVIDIYQVVKEKYEMSFPIFLLSLDWLYLIDVAVMDEKGDIKLCS</sequence>
<name>A0ABT2SEI0_9FIRM</name>
<organism evidence="1 2">
    <name type="scientific">Roseburia amylophila</name>
    <dbReference type="NCBI Taxonomy" id="2981794"/>
    <lineage>
        <taxon>Bacteria</taxon>
        <taxon>Bacillati</taxon>
        <taxon>Bacillota</taxon>
        <taxon>Clostridia</taxon>
        <taxon>Lachnospirales</taxon>
        <taxon>Lachnospiraceae</taxon>
        <taxon>Roseburia</taxon>
    </lineage>
</organism>